<comment type="caution">
    <text evidence="1">The sequence shown here is derived from an EMBL/GenBank/DDBJ whole genome shotgun (WGS) entry which is preliminary data.</text>
</comment>
<reference evidence="1" key="1">
    <citation type="submission" date="2020-05" db="EMBL/GenBank/DDBJ databases">
        <title>WGS assembly of Panicum virgatum.</title>
        <authorList>
            <person name="Lovell J.T."/>
            <person name="Jenkins J."/>
            <person name="Shu S."/>
            <person name="Juenger T.E."/>
            <person name="Schmutz J."/>
        </authorList>
    </citation>
    <scope>NUCLEOTIDE SEQUENCE</scope>
    <source>
        <strain evidence="1">AP13</strain>
    </source>
</reference>
<dbReference type="AlphaFoldDB" id="A0A8T0WTW0"/>
<sequence length="141" mass="16185">MRRGKYMADAVRVCRRQDEVISITRLPLQARHFLPTLLLPILRTPPARPCPSPVIPRPFPIHREPDAPRSALMCAYGCSSTGASPLSAISRVSPSPALYLFYLLLPLDTMKERWICRRDNQEWVTHLLYSFESSRNLVIVW</sequence>
<dbReference type="Proteomes" id="UP000823388">
    <property type="component" value="Chromosome 1N"/>
</dbReference>
<evidence type="ECO:0000313" key="2">
    <source>
        <dbReference type="Proteomes" id="UP000823388"/>
    </source>
</evidence>
<proteinExistence type="predicted"/>
<organism evidence="1 2">
    <name type="scientific">Panicum virgatum</name>
    <name type="common">Blackwell switchgrass</name>
    <dbReference type="NCBI Taxonomy" id="38727"/>
    <lineage>
        <taxon>Eukaryota</taxon>
        <taxon>Viridiplantae</taxon>
        <taxon>Streptophyta</taxon>
        <taxon>Embryophyta</taxon>
        <taxon>Tracheophyta</taxon>
        <taxon>Spermatophyta</taxon>
        <taxon>Magnoliopsida</taxon>
        <taxon>Liliopsida</taxon>
        <taxon>Poales</taxon>
        <taxon>Poaceae</taxon>
        <taxon>PACMAD clade</taxon>
        <taxon>Panicoideae</taxon>
        <taxon>Panicodae</taxon>
        <taxon>Paniceae</taxon>
        <taxon>Panicinae</taxon>
        <taxon>Panicum</taxon>
        <taxon>Panicum sect. Hiantes</taxon>
    </lineage>
</organism>
<keyword evidence="2" id="KW-1185">Reference proteome</keyword>
<accession>A0A8T0WTW0</accession>
<gene>
    <name evidence="1" type="ORF">PVAP13_1NG158657</name>
</gene>
<name>A0A8T0WTW0_PANVG</name>
<dbReference type="EMBL" id="CM029038">
    <property type="protein sequence ID" value="KAG2650328.1"/>
    <property type="molecule type" value="Genomic_DNA"/>
</dbReference>
<protein>
    <submittedName>
        <fullName evidence="1">Uncharacterized protein</fullName>
    </submittedName>
</protein>
<evidence type="ECO:0000313" key="1">
    <source>
        <dbReference type="EMBL" id="KAG2650328.1"/>
    </source>
</evidence>